<feature type="transmembrane region" description="Helical" evidence="1">
    <location>
        <begin position="46"/>
        <end position="69"/>
    </location>
</feature>
<dbReference type="Pfam" id="PF00990">
    <property type="entry name" value="GGDEF"/>
    <property type="match status" value="1"/>
</dbReference>
<dbReference type="Proteomes" id="UP000198656">
    <property type="component" value="Unassembled WGS sequence"/>
</dbReference>
<dbReference type="SMART" id="SM00267">
    <property type="entry name" value="GGDEF"/>
    <property type="match status" value="1"/>
</dbReference>
<keyword evidence="1" id="KW-0812">Transmembrane</keyword>
<dbReference type="PANTHER" id="PTHR44757:SF2">
    <property type="entry name" value="BIOFILM ARCHITECTURE MAINTENANCE PROTEIN MBAA"/>
    <property type="match status" value="1"/>
</dbReference>
<dbReference type="InterPro" id="IPR029787">
    <property type="entry name" value="Nucleotide_cyclase"/>
</dbReference>
<reference evidence="4" key="1">
    <citation type="submission" date="2016-10" db="EMBL/GenBank/DDBJ databases">
        <authorList>
            <person name="Varghese N."/>
            <person name="Submissions S."/>
        </authorList>
    </citation>
    <scope>NUCLEOTIDE SEQUENCE [LARGE SCALE GENOMIC DNA]</scope>
    <source>
        <strain evidence="4">DSM 8344</strain>
    </source>
</reference>
<proteinExistence type="predicted"/>
<feature type="transmembrane region" description="Helical" evidence="1">
    <location>
        <begin position="117"/>
        <end position="136"/>
    </location>
</feature>
<organism evidence="3 4">
    <name type="scientific">Desulfosporosinus hippei DSM 8344</name>
    <dbReference type="NCBI Taxonomy" id="1121419"/>
    <lineage>
        <taxon>Bacteria</taxon>
        <taxon>Bacillati</taxon>
        <taxon>Bacillota</taxon>
        <taxon>Clostridia</taxon>
        <taxon>Eubacteriales</taxon>
        <taxon>Desulfitobacteriaceae</taxon>
        <taxon>Desulfosporosinus</taxon>
    </lineage>
</organism>
<dbReference type="InterPro" id="IPR043128">
    <property type="entry name" value="Rev_trsase/Diguanyl_cyclase"/>
</dbReference>
<keyword evidence="1" id="KW-1133">Transmembrane helix</keyword>
<dbReference type="STRING" id="1121419.SAMN05443529_113116"/>
<dbReference type="AlphaFoldDB" id="A0A1G8CJ75"/>
<accession>A0A1G8CJ75</accession>
<dbReference type="PANTHER" id="PTHR44757">
    <property type="entry name" value="DIGUANYLATE CYCLASE DGCP"/>
    <property type="match status" value="1"/>
</dbReference>
<dbReference type="OrthoDB" id="9783388at2"/>
<evidence type="ECO:0000313" key="3">
    <source>
        <dbReference type="EMBL" id="SDH45506.1"/>
    </source>
</evidence>
<name>A0A1G8CJ75_9FIRM</name>
<sequence>LLRLSQLILAMKRCPKIFMPPCERKVHECLYIIPLKYFFDQPIKHLIVIMSSSWIYTMFMFAFSFRVGYLFPLEFLWLSVLIIQTLAFALTLPYYIKFVNKVFVYILRNIENKMINSLLVISLSWFFIIFLINYIFVEGSSVLTEFIMLFVIIGNAMLSYKMVYSLVSVNNKARELEEITRIDALTQLKNRESLYEDALQKINNSKCFTIIFVDLDNFKSVNDSFGHAVGDTYLIEFAKTVKEILNINDGFYRLHGDEFALLVDRLDIETFCREFEKLEFQNIPDGVSFRGASLGCSSFPVDGNDISKLLHLADFRMYQIKKEKHRIGT</sequence>
<keyword evidence="1" id="KW-0472">Membrane</keyword>
<dbReference type="InterPro" id="IPR052155">
    <property type="entry name" value="Biofilm_reg_signaling"/>
</dbReference>
<evidence type="ECO:0000259" key="2">
    <source>
        <dbReference type="PROSITE" id="PS50887"/>
    </source>
</evidence>
<dbReference type="RefSeq" id="WP_143015529.1">
    <property type="nucleotide sequence ID" value="NZ_FNCP01000013.1"/>
</dbReference>
<dbReference type="Gene3D" id="3.30.70.270">
    <property type="match status" value="1"/>
</dbReference>
<dbReference type="SUPFAM" id="SSF55073">
    <property type="entry name" value="Nucleotide cyclase"/>
    <property type="match status" value="1"/>
</dbReference>
<gene>
    <name evidence="3" type="ORF">SAMN05443529_113116</name>
</gene>
<evidence type="ECO:0000313" key="4">
    <source>
        <dbReference type="Proteomes" id="UP000198656"/>
    </source>
</evidence>
<protein>
    <submittedName>
        <fullName evidence="3">Diguanylate cyclase (GGDEF) domain-containing protein</fullName>
    </submittedName>
</protein>
<dbReference type="InterPro" id="IPR000160">
    <property type="entry name" value="GGDEF_dom"/>
</dbReference>
<dbReference type="EMBL" id="FNCP01000013">
    <property type="protein sequence ID" value="SDH45506.1"/>
    <property type="molecule type" value="Genomic_DNA"/>
</dbReference>
<feature type="transmembrane region" description="Helical" evidence="1">
    <location>
        <begin position="75"/>
        <end position="96"/>
    </location>
</feature>
<feature type="non-terminal residue" evidence="3">
    <location>
        <position position="1"/>
    </location>
</feature>
<dbReference type="NCBIfam" id="TIGR00254">
    <property type="entry name" value="GGDEF"/>
    <property type="match status" value="1"/>
</dbReference>
<evidence type="ECO:0000256" key="1">
    <source>
        <dbReference type="SAM" id="Phobius"/>
    </source>
</evidence>
<feature type="transmembrane region" description="Helical" evidence="1">
    <location>
        <begin position="142"/>
        <end position="164"/>
    </location>
</feature>
<dbReference type="CDD" id="cd01949">
    <property type="entry name" value="GGDEF"/>
    <property type="match status" value="1"/>
</dbReference>
<feature type="domain" description="GGDEF" evidence="2">
    <location>
        <begin position="206"/>
        <end position="329"/>
    </location>
</feature>
<dbReference type="PROSITE" id="PS50887">
    <property type="entry name" value="GGDEF"/>
    <property type="match status" value="1"/>
</dbReference>
<keyword evidence="4" id="KW-1185">Reference proteome</keyword>